<gene>
    <name evidence="4" type="ORF">DPF_2004</name>
</gene>
<evidence type="ECO:0000256" key="2">
    <source>
        <dbReference type="ARBA" id="ARBA00022801"/>
    </source>
</evidence>
<dbReference type="Proteomes" id="UP000095200">
    <property type="component" value="Unassembled WGS sequence"/>
</dbReference>
<proteinExistence type="predicted"/>
<keyword evidence="5" id="KW-1185">Reference proteome</keyword>
<accession>A0A194AGS8</accession>
<dbReference type="OrthoDB" id="8480561at2"/>
<evidence type="ECO:0000313" key="4">
    <source>
        <dbReference type="EMBL" id="GAU09282.1"/>
    </source>
</evidence>
<protein>
    <submittedName>
        <fullName evidence="4">NUDIX hydrolase</fullName>
    </submittedName>
</protein>
<dbReference type="CDD" id="cd04672">
    <property type="entry name" value="NUDIX_CDP-Chase_like"/>
    <property type="match status" value="1"/>
</dbReference>
<dbReference type="Gene3D" id="6.10.250.1120">
    <property type="match status" value="1"/>
</dbReference>
<dbReference type="InterPro" id="IPR059176">
    <property type="entry name" value="UDP-X_N"/>
</dbReference>
<reference evidence="5" key="1">
    <citation type="submission" date="2016-06" db="EMBL/GenBank/DDBJ databases">
        <title>Draft genome sequence of Desulfoplanes formicivorans strain Pf12B.</title>
        <authorList>
            <person name="Watanabe M."/>
            <person name="Kojima H."/>
            <person name="Fukui M."/>
        </authorList>
    </citation>
    <scope>NUCLEOTIDE SEQUENCE [LARGE SCALE GENOMIC DNA]</scope>
    <source>
        <strain evidence="5">Pf12B</strain>
    </source>
</reference>
<evidence type="ECO:0000256" key="1">
    <source>
        <dbReference type="ARBA" id="ARBA00001946"/>
    </source>
</evidence>
<dbReference type="PANTHER" id="PTHR43046:SF16">
    <property type="entry name" value="ADP-RIBOSE PYROPHOSPHATASE YJHB-RELATED"/>
    <property type="match status" value="1"/>
</dbReference>
<comment type="caution">
    <text evidence="4">The sequence shown here is derived from an EMBL/GenBank/DDBJ whole genome shotgun (WGS) entry which is preliminary data.</text>
</comment>
<organism evidence="4 5">
    <name type="scientific">Desulfoplanes formicivorans</name>
    <dbReference type="NCBI Taxonomy" id="1592317"/>
    <lineage>
        <taxon>Bacteria</taxon>
        <taxon>Pseudomonadati</taxon>
        <taxon>Thermodesulfobacteriota</taxon>
        <taxon>Desulfovibrionia</taxon>
        <taxon>Desulfovibrionales</taxon>
        <taxon>Desulfoplanaceae</taxon>
        <taxon>Desulfoplanes</taxon>
    </lineage>
</organism>
<dbReference type="SUPFAM" id="SSF55811">
    <property type="entry name" value="Nudix"/>
    <property type="match status" value="1"/>
</dbReference>
<dbReference type="AlphaFoldDB" id="A0A194AGS8"/>
<evidence type="ECO:0000259" key="3">
    <source>
        <dbReference type="PROSITE" id="PS51462"/>
    </source>
</evidence>
<dbReference type="PANTHER" id="PTHR43046">
    <property type="entry name" value="GDP-MANNOSE MANNOSYL HYDROLASE"/>
    <property type="match status" value="1"/>
</dbReference>
<evidence type="ECO:0000313" key="5">
    <source>
        <dbReference type="Proteomes" id="UP000095200"/>
    </source>
</evidence>
<dbReference type="InterPro" id="IPR020476">
    <property type="entry name" value="Nudix_hydrolase"/>
</dbReference>
<dbReference type="InterPro" id="IPR000086">
    <property type="entry name" value="NUDIX_hydrolase_dom"/>
</dbReference>
<keyword evidence="2 4" id="KW-0378">Hydrolase</keyword>
<dbReference type="GO" id="GO:0016787">
    <property type="term" value="F:hydrolase activity"/>
    <property type="evidence" value="ECO:0007669"/>
    <property type="project" value="UniProtKB-KW"/>
</dbReference>
<name>A0A194AGS8_9BACT</name>
<dbReference type="EMBL" id="BDFE01000017">
    <property type="protein sequence ID" value="GAU09282.1"/>
    <property type="molecule type" value="Genomic_DNA"/>
</dbReference>
<sequence>MHDNSPQWLKWARTIQAISQIGLTYKKNHYDEENFTQLMHIAADMVAYHTQRSSQELEKNFLAQPGYATVKVDVRGALVHEGRLLLVKERADGKWTMPGGWADVGETPSQSIIREVREESGFEVRPTKVIAVLDANRRGRPLEFYHAFKIIFLCEMVGGEPTPSEETSEVGFFDMDDLPELSVNRTSPEHIAEIKKHLQDPCRPAAFD</sequence>
<dbReference type="Pfam" id="PF12535">
    <property type="entry name" value="Nudix_N"/>
    <property type="match status" value="1"/>
</dbReference>
<dbReference type="Gene3D" id="3.90.79.10">
    <property type="entry name" value="Nucleoside Triphosphate Pyrophosphohydrolase"/>
    <property type="match status" value="1"/>
</dbReference>
<dbReference type="STRING" id="1592317.DPF_2004"/>
<dbReference type="PROSITE" id="PS51462">
    <property type="entry name" value="NUDIX"/>
    <property type="match status" value="1"/>
</dbReference>
<dbReference type="Pfam" id="PF00293">
    <property type="entry name" value="NUDIX"/>
    <property type="match status" value="1"/>
</dbReference>
<comment type="cofactor">
    <cofactor evidence="1">
        <name>Mg(2+)</name>
        <dbReference type="ChEBI" id="CHEBI:18420"/>
    </cofactor>
</comment>
<dbReference type="PRINTS" id="PR00502">
    <property type="entry name" value="NUDIXFAMILY"/>
</dbReference>
<dbReference type="InterPro" id="IPR015797">
    <property type="entry name" value="NUDIX_hydrolase-like_dom_sf"/>
</dbReference>
<dbReference type="RefSeq" id="WP_069859537.1">
    <property type="nucleotide sequence ID" value="NZ_BDFE01000017.1"/>
</dbReference>
<feature type="domain" description="Nudix hydrolase" evidence="3">
    <location>
        <begin position="69"/>
        <end position="195"/>
    </location>
</feature>